<evidence type="ECO:0000256" key="9">
    <source>
        <dbReference type="RuleBase" id="RU000682"/>
    </source>
</evidence>
<protein>
    <submittedName>
        <fullName evidence="13">Retinal homeobox</fullName>
    </submittedName>
</protein>
<evidence type="ECO:0000256" key="4">
    <source>
        <dbReference type="ARBA" id="ARBA00023125"/>
    </source>
</evidence>
<evidence type="ECO:0000256" key="5">
    <source>
        <dbReference type="ARBA" id="ARBA00023155"/>
    </source>
</evidence>
<name>A0ABN7AFR2_9HEMI</name>
<dbReference type="EMBL" id="AP028910">
    <property type="protein sequence ID" value="BES91121.1"/>
    <property type="molecule type" value="Genomic_DNA"/>
</dbReference>
<keyword evidence="5 8" id="KW-0371">Homeobox</keyword>
<dbReference type="Pfam" id="PF03826">
    <property type="entry name" value="OAR"/>
    <property type="match status" value="1"/>
</dbReference>
<dbReference type="InterPro" id="IPR009057">
    <property type="entry name" value="Homeodomain-like_sf"/>
</dbReference>
<keyword evidence="3" id="KW-0805">Transcription regulation</keyword>
<dbReference type="PROSITE" id="PS50803">
    <property type="entry name" value="OAR"/>
    <property type="match status" value="1"/>
</dbReference>
<dbReference type="PROSITE" id="PS00027">
    <property type="entry name" value="HOMEOBOX_1"/>
    <property type="match status" value="1"/>
</dbReference>
<dbReference type="InterPro" id="IPR001356">
    <property type="entry name" value="HD"/>
</dbReference>
<reference evidence="13 14" key="1">
    <citation type="submission" date="2023-09" db="EMBL/GenBank/DDBJ databases">
        <title>Nesidiocoris tenuis whole genome shotgun sequence.</title>
        <authorList>
            <person name="Shibata T."/>
            <person name="Shimoda M."/>
            <person name="Kobayashi T."/>
            <person name="Uehara T."/>
        </authorList>
    </citation>
    <scope>NUCLEOTIDE SEQUENCE [LARGE SCALE GENOMIC DNA]</scope>
    <source>
        <strain evidence="13 14">Japan</strain>
    </source>
</reference>
<evidence type="ECO:0000256" key="1">
    <source>
        <dbReference type="ARBA" id="ARBA00004123"/>
    </source>
</evidence>
<feature type="compositionally biased region" description="Pro residues" evidence="10">
    <location>
        <begin position="220"/>
        <end position="239"/>
    </location>
</feature>
<dbReference type="GO" id="GO:0003677">
    <property type="term" value="F:DNA binding"/>
    <property type="evidence" value="ECO:0007669"/>
    <property type="project" value="UniProtKB-KW"/>
</dbReference>
<dbReference type="PANTHER" id="PTHR46271:SF4">
    <property type="entry name" value="HOMEOBOX PROTEIN, PUTATIVE-RELATED"/>
    <property type="match status" value="1"/>
</dbReference>
<evidence type="ECO:0000256" key="7">
    <source>
        <dbReference type="ARBA" id="ARBA00023242"/>
    </source>
</evidence>
<dbReference type="Pfam" id="PF00046">
    <property type="entry name" value="Homeodomain"/>
    <property type="match status" value="1"/>
</dbReference>
<evidence type="ECO:0000256" key="8">
    <source>
        <dbReference type="PROSITE-ProRule" id="PRU00108"/>
    </source>
</evidence>
<comment type="similarity">
    <text evidence="2">Belongs to the paired homeobox family. Bicoid subfamily.</text>
</comment>
<organism evidence="13 14">
    <name type="scientific">Nesidiocoris tenuis</name>
    <dbReference type="NCBI Taxonomy" id="355587"/>
    <lineage>
        <taxon>Eukaryota</taxon>
        <taxon>Metazoa</taxon>
        <taxon>Ecdysozoa</taxon>
        <taxon>Arthropoda</taxon>
        <taxon>Hexapoda</taxon>
        <taxon>Insecta</taxon>
        <taxon>Pterygota</taxon>
        <taxon>Neoptera</taxon>
        <taxon>Paraneoptera</taxon>
        <taxon>Hemiptera</taxon>
        <taxon>Heteroptera</taxon>
        <taxon>Panheteroptera</taxon>
        <taxon>Cimicomorpha</taxon>
        <taxon>Miridae</taxon>
        <taxon>Dicyphina</taxon>
        <taxon>Nesidiocoris</taxon>
    </lineage>
</organism>
<dbReference type="InterPro" id="IPR017970">
    <property type="entry name" value="Homeobox_CS"/>
</dbReference>
<feature type="domain" description="OAR" evidence="12">
    <location>
        <begin position="246"/>
        <end position="259"/>
    </location>
</feature>
<feature type="DNA-binding region" description="Homeobox" evidence="8">
    <location>
        <begin position="101"/>
        <end position="160"/>
    </location>
</feature>
<proteinExistence type="inferred from homology"/>
<dbReference type="InterPro" id="IPR043562">
    <property type="entry name" value="RAX/RAX2"/>
</dbReference>
<dbReference type="Proteomes" id="UP001307889">
    <property type="component" value="Chromosome 2"/>
</dbReference>
<dbReference type="SUPFAM" id="SSF46689">
    <property type="entry name" value="Homeodomain-like"/>
    <property type="match status" value="1"/>
</dbReference>
<dbReference type="PANTHER" id="PTHR46271">
    <property type="entry name" value="HOMEOBOX PROTEIN, PUTATIVE-RELATED"/>
    <property type="match status" value="1"/>
</dbReference>
<feature type="region of interest" description="Disordered" evidence="10">
    <location>
        <begin position="218"/>
        <end position="246"/>
    </location>
</feature>
<comment type="subcellular location">
    <subcellularLocation>
        <location evidence="1 8 9">Nucleus</location>
    </subcellularLocation>
</comment>
<dbReference type="InterPro" id="IPR003654">
    <property type="entry name" value="OAR_dom"/>
</dbReference>
<sequence length="269" mass="29551">MDTDSDEDLANKGRVHFEMLLKQHRSASAPVKTPPKHHTIDAILGLSQDSSQGYDDIIQTNGKVQTENSGCRGGDLRPSLSEDGDDGGGSLCGGGPDKKKHRRNRTTFTTYQLHELERAFEKSHYPDVYSREELAMKVNLPEVRVQVWFQNRRAKWRRQEKMEAARMGLNEYQGGGMVGGRVGGPSLSLPVDPWLAPPILTALPGFLAHPHTGYASYLTPPVPAPPEPPTTPPNSPPHSSPDLRTTSIAALRLKAKEHVESLTKGLQIT</sequence>
<evidence type="ECO:0000256" key="3">
    <source>
        <dbReference type="ARBA" id="ARBA00023015"/>
    </source>
</evidence>
<keyword evidence="4 8" id="KW-0238">DNA-binding</keyword>
<evidence type="ECO:0000256" key="2">
    <source>
        <dbReference type="ARBA" id="ARBA00006503"/>
    </source>
</evidence>
<evidence type="ECO:0000313" key="13">
    <source>
        <dbReference type="EMBL" id="BES91121.1"/>
    </source>
</evidence>
<dbReference type="CDD" id="cd00086">
    <property type="entry name" value="homeodomain"/>
    <property type="match status" value="1"/>
</dbReference>
<evidence type="ECO:0000259" key="11">
    <source>
        <dbReference type="PROSITE" id="PS50071"/>
    </source>
</evidence>
<feature type="domain" description="Homeobox" evidence="11">
    <location>
        <begin position="99"/>
        <end position="159"/>
    </location>
</feature>
<evidence type="ECO:0000256" key="6">
    <source>
        <dbReference type="ARBA" id="ARBA00023163"/>
    </source>
</evidence>
<dbReference type="PROSITE" id="PS50071">
    <property type="entry name" value="HOMEOBOX_2"/>
    <property type="match status" value="1"/>
</dbReference>
<keyword evidence="14" id="KW-1185">Reference proteome</keyword>
<evidence type="ECO:0000256" key="10">
    <source>
        <dbReference type="SAM" id="MobiDB-lite"/>
    </source>
</evidence>
<gene>
    <name evidence="13" type="ORF">NTJ_03929</name>
</gene>
<feature type="region of interest" description="Disordered" evidence="10">
    <location>
        <begin position="64"/>
        <end position="104"/>
    </location>
</feature>
<evidence type="ECO:0000259" key="12">
    <source>
        <dbReference type="PROSITE" id="PS50803"/>
    </source>
</evidence>
<keyword evidence="7 8" id="KW-0539">Nucleus</keyword>
<evidence type="ECO:0000313" key="14">
    <source>
        <dbReference type="Proteomes" id="UP001307889"/>
    </source>
</evidence>
<keyword evidence="6" id="KW-0804">Transcription</keyword>
<dbReference type="SMART" id="SM00389">
    <property type="entry name" value="HOX"/>
    <property type="match status" value="1"/>
</dbReference>
<dbReference type="Gene3D" id="1.10.10.60">
    <property type="entry name" value="Homeodomain-like"/>
    <property type="match status" value="1"/>
</dbReference>
<accession>A0ABN7AFR2</accession>